<keyword evidence="3" id="KW-0862">Zinc</keyword>
<dbReference type="Proteomes" id="UP000007174">
    <property type="component" value="Unassembled WGS sequence"/>
</dbReference>
<keyword evidence="2 4" id="KW-0863">Zinc-finger</keyword>
<feature type="domain" description="RING-type" evidence="5">
    <location>
        <begin position="7"/>
        <end position="88"/>
    </location>
</feature>
<dbReference type="eggNOG" id="KOG0825">
    <property type="taxonomic scope" value="Eukaryota"/>
</dbReference>
<reference evidence="7" key="1">
    <citation type="journal article" date="2012" name="Nat. Genet.">
        <title>Lifestyle transitions in plant pathogenic Colletotrichum fungi deciphered by genome and transcriptome analyses.</title>
        <authorList>
            <person name="O'Connell R.J."/>
            <person name="Thon M.R."/>
            <person name="Hacquard S."/>
            <person name="Amyotte S.G."/>
            <person name="Kleemann J."/>
            <person name="Torres M.F."/>
            <person name="Damm U."/>
            <person name="Buiate E.A."/>
            <person name="Epstein L."/>
            <person name="Alkan N."/>
            <person name="Altmueller J."/>
            <person name="Alvarado-Balderrama L."/>
            <person name="Bauser C.A."/>
            <person name="Becker C."/>
            <person name="Birren B.W."/>
            <person name="Chen Z."/>
            <person name="Choi J."/>
            <person name="Crouch J.A."/>
            <person name="Duvick J.P."/>
            <person name="Farman M.A."/>
            <person name="Gan P."/>
            <person name="Heiman D."/>
            <person name="Henrissat B."/>
            <person name="Howard R.J."/>
            <person name="Kabbage M."/>
            <person name="Koch C."/>
            <person name="Kracher B."/>
            <person name="Kubo Y."/>
            <person name="Law A.D."/>
            <person name="Lebrun M.-H."/>
            <person name="Lee Y.-H."/>
            <person name="Miyara I."/>
            <person name="Moore N."/>
            <person name="Neumann U."/>
            <person name="Nordstroem K."/>
            <person name="Panaccione D.G."/>
            <person name="Panstruga R."/>
            <person name="Place M."/>
            <person name="Proctor R.H."/>
            <person name="Prusky D."/>
            <person name="Rech G."/>
            <person name="Reinhardt R."/>
            <person name="Rollins J.A."/>
            <person name="Rounsley S."/>
            <person name="Schardl C.L."/>
            <person name="Schwartz D.C."/>
            <person name="Shenoy N."/>
            <person name="Shirasu K."/>
            <person name="Sikhakolli U.R."/>
            <person name="Stueber K."/>
            <person name="Sukno S.A."/>
            <person name="Sweigard J.A."/>
            <person name="Takano Y."/>
            <person name="Takahara H."/>
            <person name="Trail F."/>
            <person name="van der Does H.C."/>
            <person name="Voll L.M."/>
            <person name="Will I."/>
            <person name="Young S."/>
            <person name="Zeng Q."/>
            <person name="Zhang J."/>
            <person name="Zhou S."/>
            <person name="Dickman M.B."/>
            <person name="Schulze-Lefert P."/>
            <person name="Ver Loren van Themaat E."/>
            <person name="Ma L.-J."/>
            <person name="Vaillancourt L.J."/>
        </authorList>
    </citation>
    <scope>NUCLEOTIDE SEQUENCE [LARGE SCALE GENOMIC DNA]</scope>
    <source>
        <strain evidence="7">IMI 349063</strain>
    </source>
</reference>
<evidence type="ECO:0000256" key="3">
    <source>
        <dbReference type="ARBA" id="ARBA00022833"/>
    </source>
</evidence>
<evidence type="ECO:0000313" key="7">
    <source>
        <dbReference type="Proteomes" id="UP000007174"/>
    </source>
</evidence>
<evidence type="ECO:0000256" key="4">
    <source>
        <dbReference type="PROSITE-ProRule" id="PRU00175"/>
    </source>
</evidence>
<dbReference type="VEuPathDB" id="FungiDB:CH63R_03050"/>
<dbReference type="InterPro" id="IPR001841">
    <property type="entry name" value="Znf_RING"/>
</dbReference>
<dbReference type="GO" id="GO:0016567">
    <property type="term" value="P:protein ubiquitination"/>
    <property type="evidence" value="ECO:0007669"/>
    <property type="project" value="UniProtKB-UniPathway"/>
</dbReference>
<dbReference type="InterPro" id="IPR013083">
    <property type="entry name" value="Znf_RING/FYVE/PHD"/>
</dbReference>
<protein>
    <recommendedName>
        <fullName evidence="5">RING-type domain-containing protein</fullName>
    </recommendedName>
</protein>
<dbReference type="GO" id="GO:0061630">
    <property type="term" value="F:ubiquitin protein ligase activity"/>
    <property type="evidence" value="ECO:0007669"/>
    <property type="project" value="TreeGrafter"/>
</dbReference>
<dbReference type="Pfam" id="PF13639">
    <property type="entry name" value="zf-RING_2"/>
    <property type="match status" value="1"/>
</dbReference>
<dbReference type="SUPFAM" id="SSF57850">
    <property type="entry name" value="RING/U-box"/>
    <property type="match status" value="1"/>
</dbReference>
<dbReference type="GO" id="GO:0043161">
    <property type="term" value="P:proteasome-mediated ubiquitin-dependent protein catabolic process"/>
    <property type="evidence" value="ECO:0007669"/>
    <property type="project" value="TreeGrafter"/>
</dbReference>
<evidence type="ECO:0000256" key="2">
    <source>
        <dbReference type="ARBA" id="ARBA00022771"/>
    </source>
</evidence>
<dbReference type="SMART" id="SM00184">
    <property type="entry name" value="RING"/>
    <property type="match status" value="1"/>
</dbReference>
<dbReference type="InterPro" id="IPR050731">
    <property type="entry name" value="HRD1_E3_ubiq-ligases"/>
</dbReference>
<dbReference type="PANTHER" id="PTHR22763">
    <property type="entry name" value="RING ZINC FINGER PROTEIN"/>
    <property type="match status" value="1"/>
</dbReference>
<name>H1V3P7_COLHI</name>
<dbReference type="UniPathway" id="UPA00143"/>
<sequence length="96" mass="10385">MTEPDQCIICLESLQHPSSQPDSANGAGPAATTTTKPAAVYRAIDSDIEILEDPESNFIATLVGCNHVVHDQCIRSWAKNSNTCPICRTPFNELRG</sequence>
<dbReference type="AlphaFoldDB" id="H1V3P7"/>
<dbReference type="Gene3D" id="3.30.40.10">
    <property type="entry name" value="Zinc/RING finger domain, C3HC4 (zinc finger)"/>
    <property type="match status" value="1"/>
</dbReference>
<dbReference type="EMBL" id="CACQ02001299">
    <property type="protein sequence ID" value="CCF34849.1"/>
    <property type="molecule type" value="Genomic_DNA"/>
</dbReference>
<dbReference type="PROSITE" id="PS50089">
    <property type="entry name" value="ZF_RING_2"/>
    <property type="match status" value="1"/>
</dbReference>
<evidence type="ECO:0000313" key="6">
    <source>
        <dbReference type="EMBL" id="CCF34849.1"/>
    </source>
</evidence>
<evidence type="ECO:0000256" key="1">
    <source>
        <dbReference type="ARBA" id="ARBA00022723"/>
    </source>
</evidence>
<accession>H1V3P7</accession>
<dbReference type="GO" id="GO:0008270">
    <property type="term" value="F:zinc ion binding"/>
    <property type="evidence" value="ECO:0007669"/>
    <property type="project" value="UniProtKB-KW"/>
</dbReference>
<dbReference type="HOGENOM" id="CLU_2359614_0_0_1"/>
<evidence type="ECO:0000259" key="5">
    <source>
        <dbReference type="PROSITE" id="PS50089"/>
    </source>
</evidence>
<dbReference type="STRING" id="759273.H1V3P7"/>
<gene>
    <name evidence="6" type="ORF">CH063_06761</name>
</gene>
<dbReference type="GO" id="GO:0012505">
    <property type="term" value="C:endomembrane system"/>
    <property type="evidence" value="ECO:0007669"/>
    <property type="project" value="TreeGrafter"/>
</dbReference>
<organism evidence="6 7">
    <name type="scientific">Colletotrichum higginsianum (strain IMI 349063)</name>
    <name type="common">Crucifer anthracnose fungus</name>
    <dbReference type="NCBI Taxonomy" id="759273"/>
    <lineage>
        <taxon>Eukaryota</taxon>
        <taxon>Fungi</taxon>
        <taxon>Dikarya</taxon>
        <taxon>Ascomycota</taxon>
        <taxon>Pezizomycotina</taxon>
        <taxon>Sordariomycetes</taxon>
        <taxon>Hypocreomycetidae</taxon>
        <taxon>Glomerellales</taxon>
        <taxon>Glomerellaceae</taxon>
        <taxon>Colletotrichum</taxon>
        <taxon>Colletotrichum destructivum species complex</taxon>
    </lineage>
</organism>
<proteinExistence type="predicted"/>
<keyword evidence="1" id="KW-0479">Metal-binding</keyword>